<dbReference type="Proteomes" id="UP000184476">
    <property type="component" value="Unassembled WGS sequence"/>
</dbReference>
<dbReference type="STRING" id="112248.SAMN05444392_102479"/>
<name>A0A1M4VQW1_9BACL</name>
<dbReference type="EMBL" id="FQVL01000002">
    <property type="protein sequence ID" value="SHE71250.1"/>
    <property type="molecule type" value="Genomic_DNA"/>
</dbReference>
<dbReference type="PANTHER" id="PTHR44147">
    <property type="entry name" value="DEHYDROGENASE/REDUCTASE SDR FAMILY MEMBER 1"/>
    <property type="match status" value="1"/>
</dbReference>
<dbReference type="InterPro" id="IPR002347">
    <property type="entry name" value="SDR_fam"/>
</dbReference>
<keyword evidence="2" id="KW-1185">Reference proteome</keyword>
<dbReference type="SUPFAM" id="SSF51735">
    <property type="entry name" value="NAD(P)-binding Rossmann-fold domains"/>
    <property type="match status" value="1"/>
</dbReference>
<dbReference type="AlphaFoldDB" id="A0A1M4VQW1"/>
<evidence type="ECO:0000313" key="1">
    <source>
        <dbReference type="EMBL" id="SHE71250.1"/>
    </source>
</evidence>
<dbReference type="PRINTS" id="PR00081">
    <property type="entry name" value="GDHRDH"/>
</dbReference>
<dbReference type="InterPro" id="IPR036291">
    <property type="entry name" value="NAD(P)-bd_dom_sf"/>
</dbReference>
<accession>A0A1M4VQW1</accession>
<dbReference type="RefSeq" id="WP_073154045.1">
    <property type="nucleotide sequence ID" value="NZ_FQVL01000002.1"/>
</dbReference>
<proteinExistence type="predicted"/>
<protein>
    <submittedName>
        <fullName evidence="1">NAD(P)-dependent dehydrogenase, short-chain alcohol dehydrogenase family</fullName>
    </submittedName>
</protein>
<evidence type="ECO:0000313" key="2">
    <source>
        <dbReference type="Proteomes" id="UP000184476"/>
    </source>
</evidence>
<sequence>MESLKGKIVLVTGASRGAGRGIAIELGKAGAIVYVTGRSKRKNTTNQWPGSIDETVSQIESYGGQAIPIQCDHTDDLQTEAVLKRIEAEQGRLDILVNNVWGGHDIMLEPQVKPFWEYPLDFWDAMFTAGVRAQLATNYFAIPLLRKRQSGVIFHTTFWDDYKYLGTFYYDLAKNALVRMAYGLSMDLKEENVAVIAVSPGWMRTELVLMVYQTDEEHWREVKALKQSESPHYIGRAIVALSSDEKVMEKSGQVFRVGDLATEYGFTDLDGRTIPPFTT</sequence>
<gene>
    <name evidence="1" type="ORF">SAMN05444392_102479</name>
</gene>
<dbReference type="OrthoDB" id="63584at2"/>
<organism evidence="1 2">
    <name type="scientific">Seinonella peptonophila</name>
    <dbReference type="NCBI Taxonomy" id="112248"/>
    <lineage>
        <taxon>Bacteria</taxon>
        <taxon>Bacillati</taxon>
        <taxon>Bacillota</taxon>
        <taxon>Bacilli</taxon>
        <taxon>Bacillales</taxon>
        <taxon>Thermoactinomycetaceae</taxon>
        <taxon>Seinonella</taxon>
    </lineage>
</organism>
<dbReference type="PANTHER" id="PTHR44147:SF2">
    <property type="entry name" value="DEHYDROGENASE_REDUCTASE SDR FAMILY MEMBER 1"/>
    <property type="match status" value="1"/>
</dbReference>
<dbReference type="Gene3D" id="3.40.50.720">
    <property type="entry name" value="NAD(P)-binding Rossmann-like Domain"/>
    <property type="match status" value="1"/>
</dbReference>
<dbReference type="Pfam" id="PF00106">
    <property type="entry name" value="adh_short"/>
    <property type="match status" value="1"/>
</dbReference>
<reference evidence="1 2" key="1">
    <citation type="submission" date="2016-11" db="EMBL/GenBank/DDBJ databases">
        <authorList>
            <person name="Jaros S."/>
            <person name="Januszkiewicz K."/>
            <person name="Wedrychowicz H."/>
        </authorList>
    </citation>
    <scope>NUCLEOTIDE SEQUENCE [LARGE SCALE GENOMIC DNA]</scope>
    <source>
        <strain evidence="1 2">DSM 44666</strain>
    </source>
</reference>